<keyword evidence="2" id="KW-0732">Signal</keyword>
<name>A0A560JDF9_9PROT</name>
<reference evidence="4 5" key="1">
    <citation type="submission" date="2019-06" db="EMBL/GenBank/DDBJ databases">
        <title>Genomic Encyclopedia of Type Strains, Phase IV (KMG-V): Genome sequencing to study the core and pangenomes of soil and plant-associated prokaryotes.</title>
        <authorList>
            <person name="Whitman W."/>
        </authorList>
    </citation>
    <scope>NUCLEOTIDE SEQUENCE [LARGE SCALE GENOMIC DNA]</scope>
    <source>
        <strain evidence="4 5">BR 12005</strain>
    </source>
</reference>
<feature type="region of interest" description="Disordered" evidence="1">
    <location>
        <begin position="149"/>
        <end position="242"/>
    </location>
</feature>
<dbReference type="InterPro" id="IPR003646">
    <property type="entry name" value="SH3-like_bac-type"/>
</dbReference>
<protein>
    <submittedName>
        <fullName evidence="4">Uncharacterized protein YraI</fullName>
    </submittedName>
</protein>
<feature type="chain" id="PRO_5021779492" evidence="2">
    <location>
        <begin position="35"/>
        <end position="242"/>
    </location>
</feature>
<dbReference type="Proteomes" id="UP000320516">
    <property type="component" value="Unassembled WGS sequence"/>
</dbReference>
<evidence type="ECO:0000313" key="4">
    <source>
        <dbReference type="EMBL" id="TWB69233.1"/>
    </source>
</evidence>
<accession>A0A560JDF9</accession>
<evidence type="ECO:0000256" key="2">
    <source>
        <dbReference type="SAM" id="SignalP"/>
    </source>
</evidence>
<dbReference type="Gene3D" id="2.30.30.40">
    <property type="entry name" value="SH3 Domains"/>
    <property type="match status" value="1"/>
</dbReference>
<dbReference type="AlphaFoldDB" id="A0A560JDF9"/>
<dbReference type="EMBL" id="VITV01000009">
    <property type="protein sequence ID" value="TWB69233.1"/>
    <property type="molecule type" value="Genomic_DNA"/>
</dbReference>
<feature type="compositionally biased region" description="Basic and acidic residues" evidence="1">
    <location>
        <begin position="168"/>
        <end position="178"/>
    </location>
</feature>
<evidence type="ECO:0000256" key="1">
    <source>
        <dbReference type="SAM" id="MobiDB-lite"/>
    </source>
</evidence>
<feature type="signal peptide" evidence="2">
    <location>
        <begin position="1"/>
        <end position="34"/>
    </location>
</feature>
<evidence type="ECO:0000313" key="5">
    <source>
        <dbReference type="Proteomes" id="UP000320516"/>
    </source>
</evidence>
<evidence type="ECO:0000259" key="3">
    <source>
        <dbReference type="Pfam" id="PF08239"/>
    </source>
</evidence>
<gene>
    <name evidence="4" type="ORF">FBZ87_10973</name>
</gene>
<organism evidence="4 5">
    <name type="scientific">Nitrospirillum amazonense</name>
    <dbReference type="NCBI Taxonomy" id="28077"/>
    <lineage>
        <taxon>Bacteria</taxon>
        <taxon>Pseudomonadati</taxon>
        <taxon>Pseudomonadota</taxon>
        <taxon>Alphaproteobacteria</taxon>
        <taxon>Rhodospirillales</taxon>
        <taxon>Azospirillaceae</taxon>
        <taxon>Nitrospirillum</taxon>
    </lineage>
</organism>
<feature type="compositionally biased region" description="Pro residues" evidence="1">
    <location>
        <begin position="180"/>
        <end position="189"/>
    </location>
</feature>
<feature type="domain" description="SH3b" evidence="3">
    <location>
        <begin position="43"/>
        <end position="94"/>
    </location>
</feature>
<dbReference type="Pfam" id="PF08239">
    <property type="entry name" value="SH3_3"/>
    <property type="match status" value="1"/>
</dbReference>
<feature type="compositionally biased region" description="Basic and acidic residues" evidence="1">
    <location>
        <begin position="220"/>
        <end position="242"/>
    </location>
</feature>
<proteinExistence type="predicted"/>
<sequence length="242" mass="26125">MFRPRLPRFVRARLGRAHLAAAMFTALVALPVAAKAEYAYTASGTILRAGPGGGYPAIASLPPGVSLNVYGCLAGWSWCDVDFQGYRGWLYGGSLMYPYQGQRVYLPQYGGVIGLPIITFSFNDYWGRYYRDRPWFADRHRWERLPPPRPIYHPGHDFRPGPGPGRPGWDRWDHHDYRPGPGPGRPGPGPGDHHDGPGPGRPGPGPGGDHHGGPGGGPGGDHHGGPGGDHRGGGHDDHGPHH</sequence>
<dbReference type="RefSeq" id="WP_211107079.1">
    <property type="nucleotide sequence ID" value="NZ_JARPAF010000001.1"/>
</dbReference>
<comment type="caution">
    <text evidence="4">The sequence shown here is derived from an EMBL/GenBank/DDBJ whole genome shotgun (WGS) entry which is preliminary data.</text>
</comment>